<comment type="caution">
    <text evidence="2">The sequence shown here is derived from an EMBL/GenBank/DDBJ whole genome shotgun (WGS) entry which is preliminary data.</text>
</comment>
<feature type="region of interest" description="Disordered" evidence="1">
    <location>
        <begin position="1"/>
        <end position="21"/>
    </location>
</feature>
<proteinExistence type="predicted"/>
<evidence type="ECO:0000313" key="3">
    <source>
        <dbReference type="Proteomes" id="UP000324575"/>
    </source>
</evidence>
<sequence length="100" mass="11306">MKKANSHIAETDRGRQTSPLPFISDIETGISVEGKACLALPRTRKTPDKPLIQNQINLSEYIFPQKFIFSEKVNFCIYHLSKTPIATSFQKLKAKKAPPF</sequence>
<gene>
    <name evidence="2" type="ORF">EZS26_002933</name>
</gene>
<dbReference type="EMBL" id="SNRX01000039">
    <property type="protein sequence ID" value="KAA6300907.1"/>
    <property type="molecule type" value="Genomic_DNA"/>
</dbReference>
<protein>
    <submittedName>
        <fullName evidence="2">Uncharacterized protein</fullName>
    </submittedName>
</protein>
<dbReference type="Proteomes" id="UP000324575">
    <property type="component" value="Unassembled WGS sequence"/>
</dbReference>
<reference evidence="2 3" key="1">
    <citation type="submission" date="2019-03" db="EMBL/GenBank/DDBJ databases">
        <title>Single cell metagenomics reveals metabolic interactions within the superorganism composed of flagellate Streblomastix strix and complex community of Bacteroidetes bacteria on its surface.</title>
        <authorList>
            <person name="Treitli S.C."/>
            <person name="Kolisko M."/>
            <person name="Husnik F."/>
            <person name="Keeling P."/>
            <person name="Hampl V."/>
        </authorList>
    </citation>
    <scope>NUCLEOTIDE SEQUENCE [LARGE SCALE GENOMIC DNA]</scope>
    <source>
        <strain evidence="2">St1</strain>
    </source>
</reference>
<evidence type="ECO:0000256" key="1">
    <source>
        <dbReference type="SAM" id="MobiDB-lite"/>
    </source>
</evidence>
<dbReference type="AlphaFoldDB" id="A0A5M8NWV7"/>
<accession>A0A5M8NWV7</accession>
<evidence type="ECO:0000313" key="2">
    <source>
        <dbReference type="EMBL" id="KAA6300907.1"/>
    </source>
</evidence>
<name>A0A5M8NWV7_9BACT</name>
<organism evidence="2 3">
    <name type="scientific">Candidatus Ordinivivax streblomastigis</name>
    <dbReference type="NCBI Taxonomy" id="2540710"/>
    <lineage>
        <taxon>Bacteria</taxon>
        <taxon>Pseudomonadati</taxon>
        <taxon>Bacteroidota</taxon>
        <taxon>Bacteroidia</taxon>
        <taxon>Bacteroidales</taxon>
        <taxon>Candidatus Ordinivivax</taxon>
    </lineage>
</organism>